<dbReference type="Proteomes" id="UP000008063">
    <property type="component" value="Unassembled WGS sequence"/>
</dbReference>
<keyword evidence="2" id="KW-1185">Reference proteome</keyword>
<protein>
    <submittedName>
        <fullName evidence="1">Uncharacterized protein</fullName>
    </submittedName>
</protein>
<reference evidence="2" key="1">
    <citation type="journal article" date="2011" name="Science">
        <title>The plant cell wall-decomposing machinery underlies the functional diversity of forest fungi.</title>
        <authorList>
            <person name="Eastwood D.C."/>
            <person name="Floudas D."/>
            <person name="Binder M."/>
            <person name="Majcherczyk A."/>
            <person name="Schneider P."/>
            <person name="Aerts A."/>
            <person name="Asiegbu F.O."/>
            <person name="Baker S.E."/>
            <person name="Barry K."/>
            <person name="Bendiksby M."/>
            <person name="Blumentritt M."/>
            <person name="Coutinho P.M."/>
            <person name="Cullen D."/>
            <person name="de Vries R.P."/>
            <person name="Gathman A."/>
            <person name="Goodell B."/>
            <person name="Henrissat B."/>
            <person name="Ihrmark K."/>
            <person name="Kauserud H."/>
            <person name="Kohler A."/>
            <person name="LaButti K."/>
            <person name="Lapidus A."/>
            <person name="Lavin J.L."/>
            <person name="Lee Y.-H."/>
            <person name="Lindquist E."/>
            <person name="Lilly W."/>
            <person name="Lucas S."/>
            <person name="Morin E."/>
            <person name="Murat C."/>
            <person name="Oguiza J.A."/>
            <person name="Park J."/>
            <person name="Pisabarro A.G."/>
            <person name="Riley R."/>
            <person name="Rosling A."/>
            <person name="Salamov A."/>
            <person name="Schmidt O."/>
            <person name="Schmutz J."/>
            <person name="Skrede I."/>
            <person name="Stenlid J."/>
            <person name="Wiebenga A."/>
            <person name="Xie X."/>
            <person name="Kuees U."/>
            <person name="Hibbett D.S."/>
            <person name="Hoffmeister D."/>
            <person name="Hoegberg N."/>
            <person name="Martin F."/>
            <person name="Grigoriev I.V."/>
            <person name="Watkinson S.C."/>
        </authorList>
    </citation>
    <scope>NUCLEOTIDE SEQUENCE [LARGE SCALE GENOMIC DNA]</scope>
    <source>
        <strain evidence="2">strain S7.3</strain>
    </source>
</reference>
<organism evidence="2">
    <name type="scientific">Serpula lacrymans var. lacrymans (strain S7.3)</name>
    <name type="common">Dry rot fungus</name>
    <dbReference type="NCBI Taxonomy" id="936435"/>
    <lineage>
        <taxon>Eukaryota</taxon>
        <taxon>Fungi</taxon>
        <taxon>Dikarya</taxon>
        <taxon>Basidiomycota</taxon>
        <taxon>Agaricomycotina</taxon>
        <taxon>Agaricomycetes</taxon>
        <taxon>Agaricomycetidae</taxon>
        <taxon>Boletales</taxon>
        <taxon>Coniophorineae</taxon>
        <taxon>Serpulaceae</taxon>
        <taxon>Serpula</taxon>
    </lineage>
</organism>
<dbReference type="InParanoid" id="F8QCU6"/>
<accession>F8QCU6</accession>
<evidence type="ECO:0000313" key="2">
    <source>
        <dbReference type="Proteomes" id="UP000008063"/>
    </source>
</evidence>
<dbReference type="HOGENOM" id="CLU_1836350_0_0_1"/>
<dbReference type="AlphaFoldDB" id="F8QCU6"/>
<evidence type="ECO:0000313" key="1">
    <source>
        <dbReference type="EMBL" id="EGN93961.1"/>
    </source>
</evidence>
<proteinExistence type="predicted"/>
<dbReference type="EMBL" id="GL945490">
    <property type="protein sequence ID" value="EGN93961.1"/>
    <property type="molecule type" value="Genomic_DNA"/>
</dbReference>
<gene>
    <name evidence="1" type="ORF">SERLA73DRAFT_78345</name>
</gene>
<name>F8QCU6_SERL3</name>
<sequence>MEELIDLGLLLKASIDKIHTNRRRIEILAEEIIETVHELQNVANQTTDILGLTIPHSNSRSTSGSLEEEIRANKSRVATEQLQYQFEEAVQFYKEFAVEKITRCTVSYAHTLYNFSSCLSKLGRDKEALMTTTRTYSFAA</sequence>